<feature type="domain" description="ABC transmembrane type-1" evidence="9">
    <location>
        <begin position="32"/>
        <end position="299"/>
    </location>
</feature>
<dbReference type="CDD" id="cd07346">
    <property type="entry name" value="ABC_6TM_exporters"/>
    <property type="match status" value="1"/>
</dbReference>
<keyword evidence="4" id="KW-0067">ATP-binding</keyword>
<evidence type="ECO:0000256" key="5">
    <source>
        <dbReference type="ARBA" id="ARBA00022989"/>
    </source>
</evidence>
<dbReference type="GO" id="GO:0005524">
    <property type="term" value="F:ATP binding"/>
    <property type="evidence" value="ECO:0007669"/>
    <property type="project" value="UniProtKB-KW"/>
</dbReference>
<evidence type="ECO:0000313" key="10">
    <source>
        <dbReference type="EMBL" id="GHO94140.1"/>
    </source>
</evidence>
<dbReference type="InterPro" id="IPR011527">
    <property type="entry name" value="ABC1_TM_dom"/>
</dbReference>
<dbReference type="RefSeq" id="WP_220204898.1">
    <property type="nucleotide sequence ID" value="NZ_BNJK01000001.1"/>
</dbReference>
<reference evidence="10" key="1">
    <citation type="submission" date="2020-10" db="EMBL/GenBank/DDBJ databases">
        <title>Taxonomic study of unclassified bacteria belonging to the class Ktedonobacteria.</title>
        <authorList>
            <person name="Yabe S."/>
            <person name="Wang C.M."/>
            <person name="Zheng Y."/>
            <person name="Sakai Y."/>
            <person name="Cavaletti L."/>
            <person name="Monciardini P."/>
            <person name="Donadio S."/>
        </authorList>
    </citation>
    <scope>NUCLEOTIDE SEQUENCE</scope>
    <source>
        <strain evidence="10">ID150040</strain>
    </source>
</reference>
<evidence type="ECO:0000313" key="11">
    <source>
        <dbReference type="Proteomes" id="UP000597444"/>
    </source>
</evidence>
<dbReference type="Gene3D" id="1.20.1560.10">
    <property type="entry name" value="ABC transporter type 1, transmembrane domain"/>
    <property type="match status" value="1"/>
</dbReference>
<dbReference type="InterPro" id="IPR003439">
    <property type="entry name" value="ABC_transporter-like_ATP-bd"/>
</dbReference>
<keyword evidence="11" id="KW-1185">Reference proteome</keyword>
<proteinExistence type="predicted"/>
<dbReference type="Pfam" id="PF00005">
    <property type="entry name" value="ABC_tran"/>
    <property type="match status" value="1"/>
</dbReference>
<evidence type="ECO:0000259" key="9">
    <source>
        <dbReference type="PROSITE" id="PS50929"/>
    </source>
</evidence>
<feature type="transmembrane region" description="Helical" evidence="7">
    <location>
        <begin position="7"/>
        <end position="32"/>
    </location>
</feature>
<dbReference type="Proteomes" id="UP000597444">
    <property type="component" value="Unassembled WGS sequence"/>
</dbReference>
<evidence type="ECO:0000256" key="4">
    <source>
        <dbReference type="ARBA" id="ARBA00022840"/>
    </source>
</evidence>
<feature type="transmembrane region" description="Helical" evidence="7">
    <location>
        <begin position="159"/>
        <end position="178"/>
    </location>
</feature>
<keyword evidence="6 7" id="KW-0472">Membrane</keyword>
<dbReference type="GO" id="GO:0005886">
    <property type="term" value="C:plasma membrane"/>
    <property type="evidence" value="ECO:0007669"/>
    <property type="project" value="UniProtKB-SubCell"/>
</dbReference>
<dbReference type="GO" id="GO:0016887">
    <property type="term" value="F:ATP hydrolysis activity"/>
    <property type="evidence" value="ECO:0007669"/>
    <property type="project" value="InterPro"/>
</dbReference>
<feature type="transmembrane region" description="Helical" evidence="7">
    <location>
        <begin position="280"/>
        <end position="299"/>
    </location>
</feature>
<evidence type="ECO:0000256" key="2">
    <source>
        <dbReference type="ARBA" id="ARBA00022692"/>
    </source>
</evidence>
<feature type="transmembrane region" description="Helical" evidence="7">
    <location>
        <begin position="129"/>
        <end position="153"/>
    </location>
</feature>
<keyword evidence="5 7" id="KW-1133">Transmembrane helix</keyword>
<dbReference type="InterPro" id="IPR003593">
    <property type="entry name" value="AAA+_ATPase"/>
</dbReference>
<evidence type="ECO:0000256" key="1">
    <source>
        <dbReference type="ARBA" id="ARBA00004651"/>
    </source>
</evidence>
<protein>
    <submittedName>
        <fullName evidence="10">HlyB/MsbA family ABC transporter</fullName>
    </submittedName>
</protein>
<dbReference type="SMART" id="SM00382">
    <property type="entry name" value="AAA"/>
    <property type="match status" value="1"/>
</dbReference>
<keyword evidence="3" id="KW-0547">Nucleotide-binding</keyword>
<keyword evidence="2 7" id="KW-0812">Transmembrane</keyword>
<name>A0A8J3INS0_9CHLR</name>
<accession>A0A8J3INS0</accession>
<dbReference type="AlphaFoldDB" id="A0A8J3INS0"/>
<dbReference type="SUPFAM" id="SSF90123">
    <property type="entry name" value="ABC transporter transmembrane region"/>
    <property type="match status" value="1"/>
</dbReference>
<evidence type="ECO:0000256" key="3">
    <source>
        <dbReference type="ARBA" id="ARBA00022741"/>
    </source>
</evidence>
<comment type="subcellular location">
    <subcellularLocation>
        <location evidence="1">Cell membrane</location>
        <topology evidence="1">Multi-pass membrane protein</topology>
    </subcellularLocation>
</comment>
<dbReference type="InterPro" id="IPR036640">
    <property type="entry name" value="ABC1_TM_sf"/>
</dbReference>
<comment type="caution">
    <text evidence="10">The sequence shown here is derived from an EMBL/GenBank/DDBJ whole genome shotgun (WGS) entry which is preliminary data.</text>
</comment>
<dbReference type="PANTHER" id="PTHR24221:SF423">
    <property type="entry name" value="ABC TRANSPORTER"/>
    <property type="match status" value="1"/>
</dbReference>
<dbReference type="InterPro" id="IPR039421">
    <property type="entry name" value="Type_1_exporter"/>
</dbReference>
<dbReference type="PROSITE" id="PS50929">
    <property type="entry name" value="ABC_TM1F"/>
    <property type="match status" value="1"/>
</dbReference>
<dbReference type="Pfam" id="PF00664">
    <property type="entry name" value="ABC_membrane"/>
    <property type="match status" value="1"/>
</dbReference>
<evidence type="ECO:0000259" key="8">
    <source>
        <dbReference type="PROSITE" id="PS50893"/>
    </source>
</evidence>
<evidence type="ECO:0000256" key="6">
    <source>
        <dbReference type="ARBA" id="ARBA00023136"/>
    </source>
</evidence>
<dbReference type="EMBL" id="BNJK01000001">
    <property type="protein sequence ID" value="GHO94140.1"/>
    <property type="molecule type" value="Genomic_DNA"/>
</dbReference>
<evidence type="ECO:0000256" key="7">
    <source>
        <dbReference type="SAM" id="Phobius"/>
    </source>
</evidence>
<dbReference type="PROSITE" id="PS50893">
    <property type="entry name" value="ABC_TRANSPORTER_2"/>
    <property type="match status" value="1"/>
</dbReference>
<dbReference type="SUPFAM" id="SSF52540">
    <property type="entry name" value="P-loop containing nucleoside triphosphate hydrolases"/>
    <property type="match status" value="1"/>
</dbReference>
<organism evidence="10 11">
    <name type="scientific">Reticulibacter mediterranei</name>
    <dbReference type="NCBI Taxonomy" id="2778369"/>
    <lineage>
        <taxon>Bacteria</taxon>
        <taxon>Bacillati</taxon>
        <taxon>Chloroflexota</taxon>
        <taxon>Ktedonobacteria</taxon>
        <taxon>Ktedonobacterales</taxon>
        <taxon>Reticulibacteraceae</taxon>
        <taxon>Reticulibacter</taxon>
    </lineage>
</organism>
<feature type="transmembrane region" description="Helical" evidence="7">
    <location>
        <begin position="52"/>
        <end position="71"/>
    </location>
</feature>
<dbReference type="Gene3D" id="3.40.50.300">
    <property type="entry name" value="P-loop containing nucleotide triphosphate hydrolases"/>
    <property type="match status" value="1"/>
</dbReference>
<gene>
    <name evidence="10" type="ORF">KSF_041880</name>
</gene>
<sequence>MRKPMWFIWRLFCFQPWLYLAMGMSYVIFLYLFPLIPGLIERQIFDSLTHSAPAATSIWSFVALLIGVAITRHSMLFIGQYAETTLNAIFMSLLQRNLFERILQRPGANALPASTGEAISRFRNDVENVGTFGSWLSDPIGQFVALIVALIILVRISPLITLLVFIPMLVVVVVVNLLKKRIRHFRQANQKAIGSVTGLMGDVFGAVTIIKVAHAEQHVVKHFEKLNERRRRAALRDTLQTKIVDAVSGNAASIGTGLLLLAAAQAMASRSFSVGDFALFVSYLSWLTFVIGIAGDFIAKHSLMQVSLERLIALLQGAPSELLVKHHPLYLRGDFPALPVIAKAPTDELEQVTIEGLTYRYAGTERGVEGIDLHIPRGSFTVVTGRIGAGKTTLLRTLLGLLPKERGTICWNGEPVEDPASFFVPPRSAYTSQVPRLFSQTLKDNILLGLSEERVDLPGAVQSAVLERDITELERGLETMVGSRGVKLSGGQMQRTAAARMFVRNAELLVVDDLSSALDVETEQQLWQQLTERPGLTCLAVSHRRATLRNADHIIVLKDGKIEAEGTLDTLLQESEEMRHLWHGELHAEQQDSENTAQSDLT</sequence>
<feature type="domain" description="ABC transporter" evidence="8">
    <location>
        <begin position="352"/>
        <end position="584"/>
    </location>
</feature>
<dbReference type="GO" id="GO:0140359">
    <property type="term" value="F:ABC-type transporter activity"/>
    <property type="evidence" value="ECO:0007669"/>
    <property type="project" value="InterPro"/>
</dbReference>
<dbReference type="InterPro" id="IPR027417">
    <property type="entry name" value="P-loop_NTPase"/>
</dbReference>
<dbReference type="PANTHER" id="PTHR24221">
    <property type="entry name" value="ATP-BINDING CASSETTE SUB-FAMILY B"/>
    <property type="match status" value="1"/>
</dbReference>